<evidence type="ECO:0000256" key="1">
    <source>
        <dbReference type="SAM" id="MobiDB-lite"/>
    </source>
</evidence>
<gene>
    <name evidence="2" type="ORF">A3F84_27495</name>
</gene>
<protein>
    <submittedName>
        <fullName evidence="2">Uncharacterized protein</fullName>
    </submittedName>
</protein>
<organism evidence="2 3">
    <name type="scientific">Handelsmanbacteria sp. (strain RIFCSPLOWO2_12_FULL_64_10)</name>
    <dbReference type="NCBI Taxonomy" id="1817868"/>
    <lineage>
        <taxon>Bacteria</taxon>
        <taxon>Candidatus Handelsmaniibacteriota</taxon>
    </lineage>
</organism>
<dbReference type="EMBL" id="MFKF01000424">
    <property type="protein sequence ID" value="OGG43854.1"/>
    <property type="molecule type" value="Genomic_DNA"/>
</dbReference>
<name>A0A1F6C3T0_HANXR</name>
<feature type="region of interest" description="Disordered" evidence="1">
    <location>
        <begin position="1"/>
        <end position="20"/>
    </location>
</feature>
<comment type="caution">
    <text evidence="2">The sequence shown here is derived from an EMBL/GenBank/DDBJ whole genome shotgun (WGS) entry which is preliminary data.</text>
</comment>
<sequence length="206" mass="22041">MPEKPSHLCDGVVTEETGAPRPFEGAEKVRFLKLRPSEPVQRGHFLSVIVPRPASASPSGVVTAVRGPNTLGARIVHGAVEDLALFAQDPPEMDASGVSAVGRSCLVRRVNGRITAVTLHSGQRLSADGGLMFETNSSGHAALAIADAEVTARLDIYDGTKLALFAPRRPVRVLADGQEQAFDHDPASQCVRFPCRRAREVRVLFS</sequence>
<accession>A0A1F6C3T0</accession>
<evidence type="ECO:0000313" key="3">
    <source>
        <dbReference type="Proteomes" id="UP000178606"/>
    </source>
</evidence>
<dbReference type="AlphaFoldDB" id="A0A1F6C3T0"/>
<proteinExistence type="predicted"/>
<reference evidence="2 3" key="1">
    <citation type="journal article" date="2016" name="Nat. Commun.">
        <title>Thousands of microbial genomes shed light on interconnected biogeochemical processes in an aquifer system.</title>
        <authorList>
            <person name="Anantharaman K."/>
            <person name="Brown C.T."/>
            <person name="Hug L.A."/>
            <person name="Sharon I."/>
            <person name="Castelle C.J."/>
            <person name="Probst A.J."/>
            <person name="Thomas B.C."/>
            <person name="Singh A."/>
            <person name="Wilkins M.J."/>
            <person name="Karaoz U."/>
            <person name="Brodie E.L."/>
            <person name="Williams K.H."/>
            <person name="Hubbard S.S."/>
            <person name="Banfield J.F."/>
        </authorList>
    </citation>
    <scope>NUCLEOTIDE SEQUENCE [LARGE SCALE GENOMIC DNA]</scope>
    <source>
        <strain evidence="3">RIFCSPLOWO2_12_FULL_64_10</strain>
    </source>
</reference>
<evidence type="ECO:0000313" key="2">
    <source>
        <dbReference type="EMBL" id="OGG43854.1"/>
    </source>
</evidence>
<dbReference type="Proteomes" id="UP000178606">
    <property type="component" value="Unassembled WGS sequence"/>
</dbReference>